<dbReference type="GO" id="GO:0006355">
    <property type="term" value="P:regulation of DNA-templated transcription"/>
    <property type="evidence" value="ECO:0007669"/>
    <property type="project" value="UniProtKB-UniRule"/>
</dbReference>
<keyword evidence="2 6" id="KW-0963">Cytoplasm</keyword>
<gene>
    <name evidence="9" type="ORF">GXN76_06295</name>
</gene>
<comment type="similarity">
    <text evidence="1 6">Belongs to the TACO1 family.</text>
</comment>
<proteinExistence type="inferred from homology"/>
<dbReference type="NCBIfam" id="NF001030">
    <property type="entry name" value="PRK00110.1"/>
    <property type="match status" value="1"/>
</dbReference>
<dbReference type="PANTHER" id="PTHR12532">
    <property type="entry name" value="TRANSLATIONAL ACTIVATOR OF CYTOCHROME C OXIDASE 1"/>
    <property type="match status" value="1"/>
</dbReference>
<evidence type="ECO:0000313" key="10">
    <source>
        <dbReference type="Proteomes" id="UP000503088"/>
    </source>
</evidence>
<dbReference type="InterPro" id="IPR017856">
    <property type="entry name" value="Integrase-like_N"/>
</dbReference>
<dbReference type="FunFam" id="1.10.10.200:FF:000002">
    <property type="entry name" value="Probable transcriptional regulatory protein CLM62_37755"/>
    <property type="match status" value="1"/>
</dbReference>
<evidence type="ECO:0000256" key="2">
    <source>
        <dbReference type="ARBA" id="ARBA00022490"/>
    </source>
</evidence>
<dbReference type="InterPro" id="IPR026564">
    <property type="entry name" value="Transcrip_reg_TACO1-like_dom3"/>
</dbReference>
<name>A0A7D3Y4B4_9BACL</name>
<dbReference type="GO" id="GO:0005829">
    <property type="term" value="C:cytosol"/>
    <property type="evidence" value="ECO:0007669"/>
    <property type="project" value="TreeGrafter"/>
</dbReference>
<evidence type="ECO:0000313" key="9">
    <source>
        <dbReference type="EMBL" id="QKG84125.1"/>
    </source>
</evidence>
<organism evidence="9 10">
    <name type="scientific">Kroppenstedtia pulmonis</name>
    <dbReference type="NCBI Taxonomy" id="1380685"/>
    <lineage>
        <taxon>Bacteria</taxon>
        <taxon>Bacillati</taxon>
        <taxon>Bacillota</taxon>
        <taxon>Bacilli</taxon>
        <taxon>Bacillales</taxon>
        <taxon>Thermoactinomycetaceae</taxon>
        <taxon>Kroppenstedtia</taxon>
    </lineage>
</organism>
<dbReference type="FunFam" id="3.30.70.980:FF:000002">
    <property type="entry name" value="Probable transcriptional regulatory protein YebC"/>
    <property type="match status" value="1"/>
</dbReference>
<dbReference type="GO" id="GO:0003677">
    <property type="term" value="F:DNA binding"/>
    <property type="evidence" value="ECO:0007669"/>
    <property type="project" value="UniProtKB-UniRule"/>
</dbReference>
<accession>A0A7D3Y4B4</accession>
<dbReference type="InterPro" id="IPR002876">
    <property type="entry name" value="Transcrip_reg_TACO1-like"/>
</dbReference>
<dbReference type="InterPro" id="IPR029072">
    <property type="entry name" value="YebC-like"/>
</dbReference>
<feature type="domain" description="TACO1/YebC-like second and third" evidence="7">
    <location>
        <begin position="81"/>
        <end position="238"/>
    </location>
</feature>
<dbReference type="InterPro" id="IPR049083">
    <property type="entry name" value="TACO1_YebC_N"/>
</dbReference>
<keyword evidence="10" id="KW-1185">Reference proteome</keyword>
<dbReference type="EMBL" id="CP048104">
    <property type="protein sequence ID" value="QKG84125.1"/>
    <property type="molecule type" value="Genomic_DNA"/>
</dbReference>
<evidence type="ECO:0000256" key="4">
    <source>
        <dbReference type="ARBA" id="ARBA00023125"/>
    </source>
</evidence>
<keyword evidence="3 6" id="KW-0805">Transcription regulation</keyword>
<feature type="domain" description="TACO1/YebC-like N-terminal" evidence="8">
    <location>
        <begin position="5"/>
        <end position="75"/>
    </location>
</feature>
<evidence type="ECO:0000259" key="8">
    <source>
        <dbReference type="Pfam" id="PF20772"/>
    </source>
</evidence>
<dbReference type="Pfam" id="PF20772">
    <property type="entry name" value="TACO1_YebC_N"/>
    <property type="match status" value="1"/>
</dbReference>
<dbReference type="NCBIfam" id="NF009044">
    <property type="entry name" value="PRK12378.1"/>
    <property type="match status" value="1"/>
</dbReference>
<sequence>MAGHSKWKNIQHRKGRQDAIRGKVFAKLSREITVAARDGSDPDSNQRLRLAIAKARAQNMPNDNIDRAIKKGSGGGEGDQYEGVTYEGYGPGGVAVMVEALTDNRNRTAADIRHIFSKRNGNMGEAGCVGWMFERKGLLRIDRKTESRAEDDVMMEALEAGAEDFEAHEETYDITTSPDSFEEIKEELERRGFCFLTAEVTMLPSNSVQIVGEQVGKMLDLMEALEDHDDVQNVYTNFDADEKELERYG</sequence>
<protein>
    <recommendedName>
        <fullName evidence="6">Probable transcriptional regulatory protein GXN76_06295</fullName>
    </recommendedName>
</protein>
<dbReference type="HAMAP" id="MF_00693">
    <property type="entry name" value="Transcrip_reg_TACO1"/>
    <property type="match status" value="1"/>
</dbReference>
<dbReference type="PANTHER" id="PTHR12532:SF6">
    <property type="entry name" value="TRANSCRIPTIONAL REGULATORY PROTEIN YEBC-RELATED"/>
    <property type="match status" value="1"/>
</dbReference>
<evidence type="ECO:0000256" key="6">
    <source>
        <dbReference type="HAMAP-Rule" id="MF_00693"/>
    </source>
</evidence>
<dbReference type="Gene3D" id="1.10.10.200">
    <property type="match status" value="1"/>
</dbReference>
<reference evidence="9 10" key="1">
    <citation type="submission" date="2020-01" db="EMBL/GenBank/DDBJ databases">
        <authorList>
            <person name="Gulvik C.A."/>
            <person name="Batra D.G."/>
        </authorList>
    </citation>
    <scope>NUCLEOTIDE SEQUENCE [LARGE SCALE GENOMIC DNA]</scope>
    <source>
        <strain evidence="9 10">W9323</strain>
    </source>
</reference>
<dbReference type="KEGG" id="kpul:GXN76_06295"/>
<dbReference type="AlphaFoldDB" id="A0A7D3Y4B4"/>
<dbReference type="Pfam" id="PF01709">
    <property type="entry name" value="Transcrip_reg"/>
    <property type="match status" value="1"/>
</dbReference>
<evidence type="ECO:0000256" key="3">
    <source>
        <dbReference type="ARBA" id="ARBA00023015"/>
    </source>
</evidence>
<dbReference type="InterPro" id="IPR048300">
    <property type="entry name" value="TACO1_YebC-like_2nd/3rd_dom"/>
</dbReference>
<evidence type="ECO:0000256" key="5">
    <source>
        <dbReference type="ARBA" id="ARBA00023163"/>
    </source>
</evidence>
<keyword evidence="5 6" id="KW-0804">Transcription</keyword>
<dbReference type="Proteomes" id="UP000503088">
    <property type="component" value="Chromosome"/>
</dbReference>
<evidence type="ECO:0000256" key="1">
    <source>
        <dbReference type="ARBA" id="ARBA00008724"/>
    </source>
</evidence>
<dbReference type="RefSeq" id="WP_173221520.1">
    <property type="nucleotide sequence ID" value="NZ_CP048104.1"/>
</dbReference>
<keyword evidence="4 6" id="KW-0238">DNA-binding</keyword>
<comment type="subcellular location">
    <subcellularLocation>
        <location evidence="6">Cytoplasm</location>
    </subcellularLocation>
</comment>
<dbReference type="NCBIfam" id="TIGR01033">
    <property type="entry name" value="YebC/PmpR family DNA-binding transcriptional regulator"/>
    <property type="match status" value="1"/>
</dbReference>
<dbReference type="SUPFAM" id="SSF75625">
    <property type="entry name" value="YebC-like"/>
    <property type="match status" value="1"/>
</dbReference>
<evidence type="ECO:0000259" key="7">
    <source>
        <dbReference type="Pfam" id="PF01709"/>
    </source>
</evidence>
<dbReference type="Gene3D" id="3.30.70.980">
    <property type="match status" value="2"/>
</dbReference>